<name>A0A7G5GRF5_9BACT</name>
<feature type="domain" description="Glycosyl transferase family 1" evidence="2">
    <location>
        <begin position="163"/>
        <end position="305"/>
    </location>
</feature>
<evidence type="ECO:0000259" key="3">
    <source>
        <dbReference type="Pfam" id="PF13439"/>
    </source>
</evidence>
<dbReference type="PANTHER" id="PTHR46401:SF2">
    <property type="entry name" value="GLYCOSYLTRANSFERASE WBBK-RELATED"/>
    <property type="match status" value="1"/>
</dbReference>
<dbReference type="PANTHER" id="PTHR46401">
    <property type="entry name" value="GLYCOSYLTRANSFERASE WBBK-RELATED"/>
    <property type="match status" value="1"/>
</dbReference>
<dbReference type="SUPFAM" id="SSF53756">
    <property type="entry name" value="UDP-Glycosyltransferase/glycogen phosphorylase"/>
    <property type="match status" value="1"/>
</dbReference>
<keyword evidence="5" id="KW-1185">Reference proteome</keyword>
<dbReference type="EMBL" id="CP059732">
    <property type="protein sequence ID" value="QMW01447.1"/>
    <property type="molecule type" value="Genomic_DNA"/>
</dbReference>
<dbReference type="Pfam" id="PF00534">
    <property type="entry name" value="Glycos_transf_1"/>
    <property type="match status" value="1"/>
</dbReference>
<dbReference type="Proteomes" id="UP000515369">
    <property type="component" value="Chromosome"/>
</dbReference>
<dbReference type="CDD" id="cd03809">
    <property type="entry name" value="GT4_MtfB-like"/>
    <property type="match status" value="1"/>
</dbReference>
<gene>
    <name evidence="4" type="ORF">H3H32_26315</name>
</gene>
<dbReference type="AlphaFoldDB" id="A0A7G5GRF5"/>
<evidence type="ECO:0000259" key="2">
    <source>
        <dbReference type="Pfam" id="PF00534"/>
    </source>
</evidence>
<accession>A0A7G5GRF5</accession>
<dbReference type="InterPro" id="IPR001296">
    <property type="entry name" value="Glyco_trans_1"/>
</dbReference>
<proteinExistence type="predicted"/>
<feature type="domain" description="Glycosyltransferase subfamily 4-like N-terminal" evidence="3">
    <location>
        <begin position="41"/>
        <end position="152"/>
    </location>
</feature>
<dbReference type="InterPro" id="IPR028098">
    <property type="entry name" value="Glyco_trans_4-like_N"/>
</dbReference>
<dbReference type="GO" id="GO:0016757">
    <property type="term" value="F:glycosyltransferase activity"/>
    <property type="evidence" value="ECO:0007669"/>
    <property type="project" value="InterPro"/>
</dbReference>
<dbReference type="Pfam" id="PF13439">
    <property type="entry name" value="Glyco_transf_4"/>
    <property type="match status" value="1"/>
</dbReference>
<keyword evidence="1 4" id="KW-0808">Transferase</keyword>
<reference evidence="4 5" key="1">
    <citation type="submission" date="2020-07" db="EMBL/GenBank/DDBJ databases">
        <title>Spirosoma foliorum sp. nov., isolated from the leaves on the Nejang mountain Korea, Republic of.</title>
        <authorList>
            <person name="Ho H."/>
            <person name="Lee Y.-J."/>
            <person name="Nurcahyanto D.-A."/>
            <person name="Kim S.-G."/>
        </authorList>
    </citation>
    <scope>NUCLEOTIDE SEQUENCE [LARGE SCALE GENOMIC DNA]</scope>
    <source>
        <strain evidence="4 5">PL0136</strain>
    </source>
</reference>
<sequence length="340" mass="38318">MMVTYLLRSPGTGHSIEELFGSIQREIDQQSSLQTTRIQLPYVSRGWWSVFQNLRFVRTISGTVFHITGDVHYAALALPASQTVLTIHDCNALEKNRKRPWRYAVFWLFWYYLPILRAHVVTTVSEKTRQELLRHVGRLAQKVVVVANGYDPVFAYRPARFHKAQPVLLQIGTSPNKNLPRLIAAIADLACTLVIVGPLTAELMRALQQYRIHYRNYVDLNRAEVIQLYESCDIVTFVSTYEGFGMPILEANAIGRAVITSNITPMCTIAAGSALLVDPTDTNAVRQGILRLIQDDVYRQALLEAGLRNAQRYMIAASASQYAALYREIASHLPLSEQVA</sequence>
<dbReference type="KEGG" id="sfol:H3H32_26315"/>
<evidence type="ECO:0000256" key="1">
    <source>
        <dbReference type="ARBA" id="ARBA00022679"/>
    </source>
</evidence>
<dbReference type="RefSeq" id="WP_182458729.1">
    <property type="nucleotide sequence ID" value="NZ_CP059732.1"/>
</dbReference>
<dbReference type="GO" id="GO:0009103">
    <property type="term" value="P:lipopolysaccharide biosynthetic process"/>
    <property type="evidence" value="ECO:0007669"/>
    <property type="project" value="TreeGrafter"/>
</dbReference>
<evidence type="ECO:0000313" key="5">
    <source>
        <dbReference type="Proteomes" id="UP000515369"/>
    </source>
</evidence>
<organism evidence="4 5">
    <name type="scientific">Spirosoma foliorum</name>
    <dbReference type="NCBI Taxonomy" id="2710596"/>
    <lineage>
        <taxon>Bacteria</taxon>
        <taxon>Pseudomonadati</taxon>
        <taxon>Bacteroidota</taxon>
        <taxon>Cytophagia</taxon>
        <taxon>Cytophagales</taxon>
        <taxon>Cytophagaceae</taxon>
        <taxon>Spirosoma</taxon>
    </lineage>
</organism>
<evidence type="ECO:0000313" key="4">
    <source>
        <dbReference type="EMBL" id="QMW01447.1"/>
    </source>
</evidence>
<dbReference type="Gene3D" id="3.40.50.2000">
    <property type="entry name" value="Glycogen Phosphorylase B"/>
    <property type="match status" value="2"/>
</dbReference>
<protein>
    <submittedName>
        <fullName evidence="4">Glycosyltransferase family 4 protein</fullName>
    </submittedName>
</protein>